<dbReference type="SFLD" id="SFLDG01129">
    <property type="entry name" value="C1.5:_HAD__Beta-PGM__Phosphata"/>
    <property type="match status" value="1"/>
</dbReference>
<dbReference type="SFLD" id="SFLDG01132">
    <property type="entry name" value="C1.5.3:_5'-Nucleotidase_Like"/>
    <property type="match status" value="1"/>
</dbReference>
<dbReference type="OrthoDB" id="9803141at2"/>
<dbReference type="PANTHER" id="PTHR12725">
    <property type="entry name" value="HALOACID DEHALOGENASE-LIKE HYDROLASE"/>
    <property type="match status" value="1"/>
</dbReference>
<dbReference type="SUPFAM" id="SSF56784">
    <property type="entry name" value="HAD-like"/>
    <property type="match status" value="1"/>
</dbReference>
<organism evidence="1 2">
    <name type="scientific">Deferribacter autotrophicus</name>
    <dbReference type="NCBI Taxonomy" id="500465"/>
    <lineage>
        <taxon>Bacteria</taxon>
        <taxon>Pseudomonadati</taxon>
        <taxon>Deferribacterota</taxon>
        <taxon>Deferribacteres</taxon>
        <taxon>Deferribacterales</taxon>
        <taxon>Deferribacteraceae</taxon>
        <taxon>Deferribacter</taxon>
    </lineage>
</organism>
<dbReference type="NCBIfam" id="TIGR01993">
    <property type="entry name" value="Pyr-5-nucltdase"/>
    <property type="match status" value="1"/>
</dbReference>
<evidence type="ECO:0000313" key="2">
    <source>
        <dbReference type="Proteomes" id="UP000322876"/>
    </source>
</evidence>
<dbReference type="InterPro" id="IPR023214">
    <property type="entry name" value="HAD_sf"/>
</dbReference>
<dbReference type="NCBIfam" id="TIGR01509">
    <property type="entry name" value="HAD-SF-IA-v3"/>
    <property type="match status" value="1"/>
</dbReference>
<comment type="caution">
    <text evidence="1">The sequence shown here is derived from an EMBL/GenBank/DDBJ whole genome shotgun (WGS) entry which is preliminary data.</text>
</comment>
<name>A0A5A8F8B5_9BACT</name>
<dbReference type="AlphaFoldDB" id="A0A5A8F8B5"/>
<dbReference type="Gene3D" id="1.10.150.450">
    <property type="match status" value="1"/>
</dbReference>
<dbReference type="SFLD" id="SFLDS00003">
    <property type="entry name" value="Haloacid_Dehalogenase"/>
    <property type="match status" value="1"/>
</dbReference>
<accession>A0A5A8F8B5</accession>
<dbReference type="InterPro" id="IPR041492">
    <property type="entry name" value="HAD_2"/>
</dbReference>
<dbReference type="InterPro" id="IPR006439">
    <property type="entry name" value="HAD-SF_hydro_IA"/>
</dbReference>
<dbReference type="InterPro" id="IPR010237">
    <property type="entry name" value="Pyr-5-nucltdase"/>
</dbReference>
<evidence type="ECO:0000313" key="1">
    <source>
        <dbReference type="EMBL" id="KAA0258363.1"/>
    </source>
</evidence>
<dbReference type="PANTHER" id="PTHR12725:SF117">
    <property type="entry name" value="HALOACID DEHALOGENASE-LIKE HYDROLASE"/>
    <property type="match status" value="1"/>
</dbReference>
<gene>
    <name evidence="1" type="ORF">FHQ18_04170</name>
</gene>
<dbReference type="EMBL" id="VFJB01000004">
    <property type="protein sequence ID" value="KAA0258363.1"/>
    <property type="molecule type" value="Genomic_DNA"/>
</dbReference>
<dbReference type="Pfam" id="PF13419">
    <property type="entry name" value="HAD_2"/>
    <property type="match status" value="1"/>
</dbReference>
<dbReference type="Gene3D" id="3.40.50.1000">
    <property type="entry name" value="HAD superfamily/HAD-like"/>
    <property type="match status" value="1"/>
</dbReference>
<proteinExistence type="predicted"/>
<reference evidence="1 2" key="1">
    <citation type="submission" date="2019-06" db="EMBL/GenBank/DDBJ databases">
        <title>Genomic insights into carbon and energy metabolism of Deferribacter autotrophicus revealed new metabolic traits in the phylum Deferribacteres.</title>
        <authorList>
            <person name="Slobodkin A.I."/>
            <person name="Slobodkina G.B."/>
            <person name="Allioux M."/>
            <person name="Alain K."/>
            <person name="Jebbar M."/>
            <person name="Shadrin V."/>
            <person name="Kublanov I.V."/>
            <person name="Toshchakov S.V."/>
            <person name="Bonch-Osmolovskaya E.A."/>
        </authorList>
    </citation>
    <scope>NUCLEOTIDE SEQUENCE [LARGE SCALE GENOMIC DNA]</scope>
    <source>
        <strain evidence="1 2">SL50</strain>
    </source>
</reference>
<protein>
    <submittedName>
        <fullName evidence="1">Pyrimidine 5'-nucleotidase</fullName>
    </submittedName>
</protein>
<dbReference type="RefSeq" id="WP_149265920.1">
    <property type="nucleotide sequence ID" value="NZ_VFJB01000004.1"/>
</dbReference>
<sequence>MNEFEYLIFDLDNTLYNPKKNVLKEVDTLINDYMIKKVGIPPNIVNELRKEYRDNYGTTLNGLIKNYSINPNDYLDYVHDIDYSRLIKKDELLLKILREFDQKKIVYTNGSRKHAFKVLKHLGVLEEFDAIYSIEDLDYKPKPFVESFYNFLKKSKVKPEKSLFFEDMEVNLNGAKKIGFKTALVWKKNVNFDYNFDSIYDIIQLKLLTNKV</sequence>
<dbReference type="InterPro" id="IPR036412">
    <property type="entry name" value="HAD-like_sf"/>
</dbReference>
<dbReference type="Proteomes" id="UP000322876">
    <property type="component" value="Unassembled WGS sequence"/>
</dbReference>
<keyword evidence="2" id="KW-1185">Reference proteome</keyword>